<dbReference type="InterPro" id="IPR036736">
    <property type="entry name" value="ACP-like_sf"/>
</dbReference>
<feature type="domain" description="Carrier" evidence="5">
    <location>
        <begin position="585"/>
        <end position="661"/>
    </location>
</feature>
<dbReference type="SUPFAM" id="SSF51735">
    <property type="entry name" value="NAD(P)-binding Rossmann-fold domains"/>
    <property type="match status" value="1"/>
</dbReference>
<evidence type="ECO:0000256" key="1">
    <source>
        <dbReference type="ARBA" id="ARBA00022450"/>
    </source>
</evidence>
<dbReference type="PROSITE" id="PS00455">
    <property type="entry name" value="AMP_BINDING"/>
    <property type="match status" value="1"/>
</dbReference>
<dbReference type="SUPFAM" id="SSF56801">
    <property type="entry name" value="Acetyl-CoA synthetase-like"/>
    <property type="match status" value="1"/>
</dbReference>
<dbReference type="InterPro" id="IPR006162">
    <property type="entry name" value="Ppantetheine_attach_site"/>
</dbReference>
<dbReference type="Pfam" id="PF23562">
    <property type="entry name" value="AMP-binding_C_3"/>
    <property type="match status" value="1"/>
</dbReference>
<evidence type="ECO:0000313" key="7">
    <source>
        <dbReference type="EMBL" id="KDQ51272.1"/>
    </source>
</evidence>
<protein>
    <recommendedName>
        <fullName evidence="9">Carrier domain-containing protein</fullName>
    </recommendedName>
</protein>
<dbReference type="InterPro" id="IPR042099">
    <property type="entry name" value="ANL_N_sf"/>
</dbReference>
<evidence type="ECO:0000259" key="4">
    <source>
        <dbReference type="Pfam" id="PF00501"/>
    </source>
</evidence>
<dbReference type="SUPFAM" id="SSF47336">
    <property type="entry name" value="ACP-like"/>
    <property type="match status" value="1"/>
</dbReference>
<dbReference type="OrthoDB" id="429813at2759"/>
<name>A0A067PJS4_9AGAM</name>
<dbReference type="AlphaFoldDB" id="A0A067PJS4"/>
<accession>A0A067PJS4</accession>
<sequence length="1148" mass="125806">MSPIPQPFRRPHINLGYAPDESDGVNTLPELIAFNARYNPDHTFGLQTRSGDGIPPRHITFLQFHEAVQRASSWLVHSGATLGRTQKDVQVPPVGILLGSDIGIYIYMAALLRLGTPVLCLSARLTPVAIAHLLKVTSPSTLLINGQVHRAAKETLSLLESDVQAESIRIPTFLDALGYEDLLNPDHEGLQGLSLPPVFEDYDRQALDAIIMHSSGTTGLPKPIYHAHAYPLIYAACHRLPEQDEPFQFNVSTLPLYHGFGLLAPSLALSVGMPFVLPPASVIPTARSTVAVLKSTNARSMLSVPSILEDILNLQDGSGLEALRQLDFVAIGGAPMKEPVGEELVAAGVNLLNHWGATEIGAIATIQKIPPGYDWHYLMPRSDIGLKFEPIDPSSPTSQYRLIGQAPGWTSPFFVQDLLERHPSDPNQFRILGRSDDLIVLATGEKVRPTSIEKAVAEHPDVKDVLAFGDSQFSLGLLVEVAAAKRPVDLDQQENLDAFLEELEPFLERGNSFMDKHGKISKEMLVFTREEVKPLLRTDKGSLARKANYAAFDEEIRACYAKADSSDATPFPSPTTDGGLALQQVIRSMVKTIMHVDDFGPNREFDDADFFEAGMDSLQANRLRRAILNSLRVTPNLTAPTVELPPDFCFEHSTVRKVTKALCEVMEGTYLDEVTGSKESRRIRNMEAMAERYTQELQSYADIASRARQTHAPTTSVKSGKVILLTGSTGSLGCMFVHKLATDPDVSKIICLNRPQQGGVAAMRKRQMSAMAKRGATLDPSSWEKVVLREAEISQPDFGLEEQEFAELLDVTHVIHNAWPVNFNRNLASFDSHVKAICNLVRLCLLSASPASPRRLLFASSIAVVGRFPLLHSNGPFEIPEIPLDAENTAEFGYPEAKWVCERLLMAASDIYGSGEAPLLATSSVRIGQMTGPEGSGAWNESEHFPIIVRTSQTLKALPDLDGSLSWIPVNRAASAITEMLFSDGFQPFYHMENPSRQSWSGLLDNLAIILGGPQTPLPKLPFPEWLEGVRALGDDPARNPAFKVLSFLEHDFVRMASGPVILQTVNARADSLTMVKSTALDKRHLEEYVAYWTSVGALRREEPPSEKVTAAPVDAATSGRDREFGDRSSARSTPVGVISKIIRSIVV</sequence>
<keyword evidence="8" id="KW-1185">Reference proteome</keyword>
<dbReference type="EMBL" id="KL197750">
    <property type="protein sequence ID" value="KDQ51272.1"/>
    <property type="molecule type" value="Genomic_DNA"/>
</dbReference>
<feature type="compositionally biased region" description="Basic and acidic residues" evidence="3">
    <location>
        <begin position="1120"/>
        <end position="1130"/>
    </location>
</feature>
<keyword evidence="1" id="KW-0596">Phosphopantetheine</keyword>
<dbReference type="Gene3D" id="1.10.1200.10">
    <property type="entry name" value="ACP-like"/>
    <property type="match status" value="1"/>
</dbReference>
<feature type="region of interest" description="Disordered" evidence="3">
    <location>
        <begin position="1104"/>
        <end position="1132"/>
    </location>
</feature>
<dbReference type="Pfam" id="PF07993">
    <property type="entry name" value="NAD_binding_4"/>
    <property type="match status" value="1"/>
</dbReference>
<dbReference type="InterPro" id="IPR009081">
    <property type="entry name" value="PP-bd_ACP"/>
</dbReference>
<evidence type="ECO:0000256" key="3">
    <source>
        <dbReference type="SAM" id="MobiDB-lite"/>
    </source>
</evidence>
<dbReference type="InterPro" id="IPR051414">
    <property type="entry name" value="Adenylate-forming_Reductase"/>
</dbReference>
<evidence type="ECO:0000313" key="8">
    <source>
        <dbReference type="Proteomes" id="UP000027265"/>
    </source>
</evidence>
<evidence type="ECO:0000259" key="6">
    <source>
        <dbReference type="Pfam" id="PF07993"/>
    </source>
</evidence>
<reference evidence="8" key="1">
    <citation type="journal article" date="2014" name="Proc. Natl. Acad. Sci. U.S.A.">
        <title>Extensive sampling of basidiomycete genomes demonstrates inadequacy of the white-rot/brown-rot paradigm for wood decay fungi.</title>
        <authorList>
            <person name="Riley R."/>
            <person name="Salamov A.A."/>
            <person name="Brown D.W."/>
            <person name="Nagy L.G."/>
            <person name="Floudas D."/>
            <person name="Held B.W."/>
            <person name="Levasseur A."/>
            <person name="Lombard V."/>
            <person name="Morin E."/>
            <person name="Otillar R."/>
            <person name="Lindquist E.A."/>
            <person name="Sun H."/>
            <person name="LaButti K.M."/>
            <person name="Schmutz J."/>
            <person name="Jabbour D."/>
            <person name="Luo H."/>
            <person name="Baker S.E."/>
            <person name="Pisabarro A.G."/>
            <person name="Walton J.D."/>
            <person name="Blanchette R.A."/>
            <person name="Henrissat B."/>
            <person name="Martin F."/>
            <person name="Cullen D."/>
            <person name="Hibbett D.S."/>
            <person name="Grigoriev I.V."/>
        </authorList>
    </citation>
    <scope>NUCLEOTIDE SEQUENCE [LARGE SCALE GENOMIC DNA]</scope>
    <source>
        <strain evidence="8">MUCL 33604</strain>
    </source>
</reference>
<dbReference type="Pfam" id="PF00550">
    <property type="entry name" value="PP-binding"/>
    <property type="match status" value="1"/>
</dbReference>
<dbReference type="PANTHER" id="PTHR43439">
    <property type="entry name" value="PHENYLACETATE-COENZYME A LIGASE"/>
    <property type="match status" value="1"/>
</dbReference>
<evidence type="ECO:0000256" key="2">
    <source>
        <dbReference type="ARBA" id="ARBA00022553"/>
    </source>
</evidence>
<dbReference type="InterPro" id="IPR036291">
    <property type="entry name" value="NAD(P)-bd_dom_sf"/>
</dbReference>
<feature type="domain" description="AMP-dependent synthetase/ligase" evidence="4">
    <location>
        <begin position="56"/>
        <end position="375"/>
    </location>
</feature>
<dbReference type="Gene3D" id="3.40.50.12780">
    <property type="entry name" value="N-terminal domain of ligase-like"/>
    <property type="match status" value="1"/>
</dbReference>
<dbReference type="HOGENOM" id="CLU_002220_2_1_1"/>
<feature type="domain" description="Thioester reductase (TE)" evidence="6">
    <location>
        <begin position="725"/>
        <end position="977"/>
    </location>
</feature>
<dbReference type="InterPro" id="IPR013120">
    <property type="entry name" value="FAR_NAD-bd"/>
</dbReference>
<dbReference type="InterPro" id="IPR000873">
    <property type="entry name" value="AMP-dep_synth/lig_dom"/>
</dbReference>
<gene>
    <name evidence="7" type="ORF">JAAARDRAFT_140530</name>
</gene>
<keyword evidence="2" id="KW-0597">Phosphoprotein</keyword>
<evidence type="ECO:0000259" key="5">
    <source>
        <dbReference type="Pfam" id="PF00550"/>
    </source>
</evidence>
<evidence type="ECO:0008006" key="9">
    <source>
        <dbReference type="Google" id="ProtNLM"/>
    </source>
</evidence>
<dbReference type="PANTHER" id="PTHR43439:SF2">
    <property type="entry name" value="ENZYME, PUTATIVE (JCVI)-RELATED"/>
    <property type="match status" value="1"/>
</dbReference>
<organism evidence="7 8">
    <name type="scientific">Jaapia argillacea MUCL 33604</name>
    <dbReference type="NCBI Taxonomy" id="933084"/>
    <lineage>
        <taxon>Eukaryota</taxon>
        <taxon>Fungi</taxon>
        <taxon>Dikarya</taxon>
        <taxon>Basidiomycota</taxon>
        <taxon>Agaricomycotina</taxon>
        <taxon>Agaricomycetes</taxon>
        <taxon>Agaricomycetidae</taxon>
        <taxon>Jaapiales</taxon>
        <taxon>Jaapiaceae</taxon>
        <taxon>Jaapia</taxon>
    </lineage>
</organism>
<dbReference type="PROSITE" id="PS00012">
    <property type="entry name" value="PHOSPHOPANTETHEINE"/>
    <property type="match status" value="1"/>
</dbReference>
<dbReference type="Pfam" id="PF00501">
    <property type="entry name" value="AMP-binding"/>
    <property type="match status" value="1"/>
</dbReference>
<dbReference type="InterPro" id="IPR020845">
    <property type="entry name" value="AMP-binding_CS"/>
</dbReference>
<dbReference type="Proteomes" id="UP000027265">
    <property type="component" value="Unassembled WGS sequence"/>
</dbReference>
<proteinExistence type="predicted"/>
<dbReference type="InParanoid" id="A0A067PJS4"/>
<dbReference type="Gene3D" id="3.40.50.720">
    <property type="entry name" value="NAD(P)-binding Rossmann-like Domain"/>
    <property type="match status" value="1"/>
</dbReference>
<dbReference type="STRING" id="933084.A0A067PJS4"/>